<dbReference type="EMBL" id="KB467998">
    <property type="protein sequence ID" value="PCH39494.1"/>
    <property type="molecule type" value="Genomic_DNA"/>
</dbReference>
<keyword evidence="1" id="KW-1133">Transmembrane helix</keyword>
<dbReference type="AlphaFoldDB" id="A0A2H3JS66"/>
<evidence type="ECO:0000256" key="1">
    <source>
        <dbReference type="SAM" id="Phobius"/>
    </source>
</evidence>
<organism evidence="2 3">
    <name type="scientific">Wolfiporia cocos (strain MD-104)</name>
    <name type="common">Brown rot fungus</name>
    <dbReference type="NCBI Taxonomy" id="742152"/>
    <lineage>
        <taxon>Eukaryota</taxon>
        <taxon>Fungi</taxon>
        <taxon>Dikarya</taxon>
        <taxon>Basidiomycota</taxon>
        <taxon>Agaricomycotina</taxon>
        <taxon>Agaricomycetes</taxon>
        <taxon>Polyporales</taxon>
        <taxon>Phaeolaceae</taxon>
        <taxon>Wolfiporia</taxon>
    </lineage>
</organism>
<evidence type="ECO:0000313" key="3">
    <source>
        <dbReference type="Proteomes" id="UP000218811"/>
    </source>
</evidence>
<reference evidence="2 3" key="1">
    <citation type="journal article" date="2012" name="Science">
        <title>The Paleozoic origin of enzymatic lignin decomposition reconstructed from 31 fungal genomes.</title>
        <authorList>
            <person name="Floudas D."/>
            <person name="Binder M."/>
            <person name="Riley R."/>
            <person name="Barry K."/>
            <person name="Blanchette R.A."/>
            <person name="Henrissat B."/>
            <person name="Martinez A.T."/>
            <person name="Otillar R."/>
            <person name="Spatafora J.W."/>
            <person name="Yadav J.S."/>
            <person name="Aerts A."/>
            <person name="Benoit I."/>
            <person name="Boyd A."/>
            <person name="Carlson A."/>
            <person name="Copeland A."/>
            <person name="Coutinho P.M."/>
            <person name="de Vries R.P."/>
            <person name="Ferreira P."/>
            <person name="Findley K."/>
            <person name="Foster B."/>
            <person name="Gaskell J."/>
            <person name="Glotzer D."/>
            <person name="Gorecki P."/>
            <person name="Heitman J."/>
            <person name="Hesse C."/>
            <person name="Hori C."/>
            <person name="Igarashi K."/>
            <person name="Jurgens J.A."/>
            <person name="Kallen N."/>
            <person name="Kersten P."/>
            <person name="Kohler A."/>
            <person name="Kuees U."/>
            <person name="Kumar T.K.A."/>
            <person name="Kuo A."/>
            <person name="LaButti K."/>
            <person name="Larrondo L.F."/>
            <person name="Lindquist E."/>
            <person name="Ling A."/>
            <person name="Lombard V."/>
            <person name="Lucas S."/>
            <person name="Lundell T."/>
            <person name="Martin R."/>
            <person name="McLaughlin D.J."/>
            <person name="Morgenstern I."/>
            <person name="Morin E."/>
            <person name="Murat C."/>
            <person name="Nagy L.G."/>
            <person name="Nolan M."/>
            <person name="Ohm R.A."/>
            <person name="Patyshakuliyeva A."/>
            <person name="Rokas A."/>
            <person name="Ruiz-Duenas F.J."/>
            <person name="Sabat G."/>
            <person name="Salamov A."/>
            <person name="Samejima M."/>
            <person name="Schmutz J."/>
            <person name="Slot J.C."/>
            <person name="St John F."/>
            <person name="Stenlid J."/>
            <person name="Sun H."/>
            <person name="Sun S."/>
            <person name="Syed K."/>
            <person name="Tsang A."/>
            <person name="Wiebenga A."/>
            <person name="Young D."/>
            <person name="Pisabarro A."/>
            <person name="Eastwood D.C."/>
            <person name="Martin F."/>
            <person name="Cullen D."/>
            <person name="Grigoriev I.V."/>
            <person name="Hibbett D.S."/>
        </authorList>
    </citation>
    <scope>NUCLEOTIDE SEQUENCE [LARGE SCALE GENOMIC DNA]</scope>
    <source>
        <strain evidence="2 3">MD-104</strain>
    </source>
</reference>
<name>A0A2H3JS66_WOLCO</name>
<dbReference type="STRING" id="742152.A0A2H3JS66"/>
<proteinExistence type="predicted"/>
<feature type="non-terminal residue" evidence="2">
    <location>
        <position position="114"/>
    </location>
</feature>
<dbReference type="OrthoDB" id="2755053at2759"/>
<protein>
    <submittedName>
        <fullName evidence="2">Uncharacterized protein</fullName>
    </submittedName>
</protein>
<keyword evidence="1" id="KW-0812">Transmembrane</keyword>
<gene>
    <name evidence="2" type="ORF">WOLCODRAFT_55663</name>
</gene>
<feature type="transmembrane region" description="Helical" evidence="1">
    <location>
        <begin position="80"/>
        <end position="103"/>
    </location>
</feature>
<keyword evidence="1" id="KW-0472">Membrane</keyword>
<accession>A0A2H3JS66</accession>
<sequence>WRTSTEEYKHLTLEQVVAVLGLPDGRISFLNEKEDPDGRNPWSKEGKVVLKAEMVRLFNPCWHQYVGVLKMMHSMLNGKLMLLIVRVGKTLQAIMFATLRVYYHEYYKQYNKFP</sequence>
<dbReference type="Proteomes" id="UP000218811">
    <property type="component" value="Unassembled WGS sequence"/>
</dbReference>
<feature type="non-terminal residue" evidence="2">
    <location>
        <position position="1"/>
    </location>
</feature>
<evidence type="ECO:0000313" key="2">
    <source>
        <dbReference type="EMBL" id="PCH39494.1"/>
    </source>
</evidence>
<keyword evidence="3" id="KW-1185">Reference proteome</keyword>